<reference evidence="3 4" key="1">
    <citation type="journal article" date="2023" name="G3 (Bethesda)">
        <title>A chromosome-level genome assembly of Zasmidium syzygii isolated from banana leaves.</title>
        <authorList>
            <person name="van Westerhoven A.C."/>
            <person name="Mehrabi R."/>
            <person name="Talebi R."/>
            <person name="Steentjes M.B.F."/>
            <person name="Corcolon B."/>
            <person name="Chong P.A."/>
            <person name="Kema G.H.J."/>
            <person name="Seidl M.F."/>
        </authorList>
    </citation>
    <scope>NUCLEOTIDE SEQUENCE [LARGE SCALE GENOMIC DNA]</scope>
    <source>
        <strain evidence="3 4">P124</strain>
    </source>
</reference>
<comment type="caution">
    <text evidence="3">The sequence shown here is derived from an EMBL/GenBank/DDBJ whole genome shotgun (WGS) entry which is preliminary data.</text>
</comment>
<comment type="similarity">
    <text evidence="1">Belongs to the short-chain dehydrogenases/reductases (SDR) family.</text>
</comment>
<evidence type="ECO:0000313" key="4">
    <source>
        <dbReference type="Proteomes" id="UP001305779"/>
    </source>
</evidence>
<keyword evidence="2" id="KW-0560">Oxidoreductase</keyword>
<dbReference type="PRINTS" id="PR00081">
    <property type="entry name" value="GDHRDH"/>
</dbReference>
<dbReference type="InterPro" id="IPR002347">
    <property type="entry name" value="SDR_fam"/>
</dbReference>
<dbReference type="InterPro" id="IPR036291">
    <property type="entry name" value="NAD(P)-bd_dom_sf"/>
</dbReference>
<evidence type="ECO:0008006" key="5">
    <source>
        <dbReference type="Google" id="ProtNLM"/>
    </source>
</evidence>
<dbReference type="PANTHER" id="PTHR42760:SF37">
    <property type="entry name" value="CLAVALDEHYDE DEHYDROGENASE"/>
    <property type="match status" value="1"/>
</dbReference>
<protein>
    <recommendedName>
        <fullName evidence="5">NAD(P)-binding protein</fullName>
    </recommendedName>
</protein>
<organism evidence="3 4">
    <name type="scientific">Zasmidium cellare</name>
    <name type="common">Wine cellar mold</name>
    <name type="synonym">Racodium cellare</name>
    <dbReference type="NCBI Taxonomy" id="395010"/>
    <lineage>
        <taxon>Eukaryota</taxon>
        <taxon>Fungi</taxon>
        <taxon>Dikarya</taxon>
        <taxon>Ascomycota</taxon>
        <taxon>Pezizomycotina</taxon>
        <taxon>Dothideomycetes</taxon>
        <taxon>Dothideomycetidae</taxon>
        <taxon>Mycosphaerellales</taxon>
        <taxon>Mycosphaerellaceae</taxon>
        <taxon>Zasmidium</taxon>
    </lineage>
</organism>
<proteinExistence type="inferred from homology"/>
<dbReference type="PANTHER" id="PTHR42760">
    <property type="entry name" value="SHORT-CHAIN DEHYDROGENASES/REDUCTASES FAMILY MEMBER"/>
    <property type="match status" value="1"/>
</dbReference>
<evidence type="ECO:0000313" key="3">
    <source>
        <dbReference type="EMBL" id="KAK4495429.1"/>
    </source>
</evidence>
<name>A0ABR0E1Y2_ZASCE</name>
<dbReference type="Pfam" id="PF00106">
    <property type="entry name" value="adh_short"/>
    <property type="match status" value="1"/>
</dbReference>
<dbReference type="Proteomes" id="UP001305779">
    <property type="component" value="Unassembled WGS sequence"/>
</dbReference>
<dbReference type="EMBL" id="JAXOVC010000012">
    <property type="protein sequence ID" value="KAK4495429.1"/>
    <property type="molecule type" value="Genomic_DNA"/>
</dbReference>
<sequence>MAEQAFKFPAWSGVNFTSTLHSSIPPSLRPENQSLPDGLVICITGASRGIGAETAKIFAQTGAAGLILTARTTEALQDTAAACFKVAKDKALKISTLATIVDSEEDVKALATHIRQEYGRLDVLVNNAGVVSTDATAFSKIEDMNLSQVQDIMNINYIGRFLTTKYLLPLLKTSQAKTVIDISSMGAHFTGGGPVAFNISTLAGNRLTEWIADTYGSEGILCYSVHPGMVGNARPPPGLPQEVMDDKCVDSADLCGAFLVWLLRERPEWLSGRYLSANWDVEELVGRKGEIVERDMLRMRMVV</sequence>
<dbReference type="SUPFAM" id="SSF51735">
    <property type="entry name" value="NAD(P)-binding Rossmann-fold domains"/>
    <property type="match status" value="1"/>
</dbReference>
<gene>
    <name evidence="3" type="ORF">PRZ48_013760</name>
</gene>
<keyword evidence="4" id="KW-1185">Reference proteome</keyword>
<evidence type="ECO:0000256" key="2">
    <source>
        <dbReference type="ARBA" id="ARBA00023002"/>
    </source>
</evidence>
<accession>A0ABR0E1Y2</accession>
<evidence type="ECO:0000256" key="1">
    <source>
        <dbReference type="ARBA" id="ARBA00006484"/>
    </source>
</evidence>
<dbReference type="CDD" id="cd05233">
    <property type="entry name" value="SDR_c"/>
    <property type="match status" value="1"/>
</dbReference>
<dbReference type="Gene3D" id="3.40.50.720">
    <property type="entry name" value="NAD(P)-binding Rossmann-like Domain"/>
    <property type="match status" value="1"/>
</dbReference>